<dbReference type="AlphaFoldDB" id="A0A8H5EVN0"/>
<dbReference type="InterPro" id="IPR028245">
    <property type="entry name" value="PIL1/LSP1"/>
</dbReference>
<proteinExistence type="predicted"/>
<evidence type="ECO:0000313" key="3">
    <source>
        <dbReference type="Proteomes" id="UP000541558"/>
    </source>
</evidence>
<feature type="compositionally biased region" description="Basic and acidic residues" evidence="1">
    <location>
        <begin position="553"/>
        <end position="566"/>
    </location>
</feature>
<organism evidence="2 3">
    <name type="scientific">Ephemerocybe angulata</name>
    <dbReference type="NCBI Taxonomy" id="980116"/>
    <lineage>
        <taxon>Eukaryota</taxon>
        <taxon>Fungi</taxon>
        <taxon>Dikarya</taxon>
        <taxon>Basidiomycota</taxon>
        <taxon>Agaricomycotina</taxon>
        <taxon>Agaricomycetes</taxon>
        <taxon>Agaricomycetidae</taxon>
        <taxon>Agaricales</taxon>
        <taxon>Agaricineae</taxon>
        <taxon>Psathyrellaceae</taxon>
        <taxon>Ephemerocybe</taxon>
    </lineage>
</organism>
<dbReference type="Gene3D" id="1.20.1270.60">
    <property type="entry name" value="Arfaptin homology (AH) domain/BAR domain"/>
    <property type="match status" value="1"/>
</dbReference>
<dbReference type="PANTHER" id="PTHR31962">
    <property type="entry name" value="SPHINGOLIPID LONG CHAIN BASE-RESPONSIVE PROTEIN PIL1"/>
    <property type="match status" value="1"/>
</dbReference>
<feature type="compositionally biased region" description="Low complexity" evidence="1">
    <location>
        <begin position="490"/>
        <end position="501"/>
    </location>
</feature>
<feature type="compositionally biased region" description="Basic and acidic residues" evidence="1">
    <location>
        <begin position="322"/>
        <end position="336"/>
    </location>
</feature>
<keyword evidence="3" id="KW-1185">Reference proteome</keyword>
<accession>A0A8H5EVN0</accession>
<dbReference type="GO" id="GO:0006897">
    <property type="term" value="P:endocytosis"/>
    <property type="evidence" value="ECO:0007669"/>
    <property type="project" value="TreeGrafter"/>
</dbReference>
<evidence type="ECO:0000256" key="1">
    <source>
        <dbReference type="SAM" id="MobiDB-lite"/>
    </source>
</evidence>
<dbReference type="GO" id="GO:0036286">
    <property type="term" value="C:eisosome filament"/>
    <property type="evidence" value="ECO:0007669"/>
    <property type="project" value="TreeGrafter"/>
</dbReference>
<feature type="compositionally biased region" description="Low complexity" evidence="1">
    <location>
        <begin position="380"/>
        <end position="393"/>
    </location>
</feature>
<dbReference type="Pfam" id="PF13805">
    <property type="entry name" value="Pil1"/>
    <property type="match status" value="1"/>
</dbReference>
<feature type="region of interest" description="Disordered" evidence="1">
    <location>
        <begin position="49"/>
        <end position="80"/>
    </location>
</feature>
<feature type="region of interest" description="Disordered" evidence="1">
    <location>
        <begin position="306"/>
        <end position="594"/>
    </location>
</feature>
<dbReference type="PANTHER" id="PTHR31962:SF1">
    <property type="entry name" value="SPHINGOLIPID LONG CHAIN BASE-RESPONSIVE PROTEIN PIL1"/>
    <property type="match status" value="1"/>
</dbReference>
<dbReference type="OrthoDB" id="5599269at2759"/>
<comment type="caution">
    <text evidence="2">The sequence shown here is derived from an EMBL/GenBank/DDBJ whole genome shotgun (WGS) entry which is preliminary data.</text>
</comment>
<dbReference type="GO" id="GO:0005886">
    <property type="term" value="C:plasma membrane"/>
    <property type="evidence" value="ECO:0007669"/>
    <property type="project" value="TreeGrafter"/>
</dbReference>
<dbReference type="InterPro" id="IPR027267">
    <property type="entry name" value="AH/BAR_dom_sf"/>
</dbReference>
<name>A0A8H5EVN0_9AGAR</name>
<dbReference type="GO" id="GO:0070941">
    <property type="term" value="P:eisosome assembly"/>
    <property type="evidence" value="ECO:0007669"/>
    <property type="project" value="TreeGrafter"/>
</dbReference>
<sequence length="594" mass="62997">MMDMPMTSRSVYKATKTVCSNNRPFLSTMPSFLSNLAGKAQNAINASPLASKLPHGTGARPESPDGSTQPPANQAAAQGGRSHAFDALSYQFRNLQQTYITSSSTSPAQKIITAEKGLILDFDNVGREAKAQSKELYTWGQNEPEDLKDVTDRMAYLNFVQGSLASALAQKLDAARAPLKALRDAETALQPRRSARAALEAQLVKVGDDPKKGGDLREQLRKAEFEDSQAEKEVELLKRKGLKESEQLKWTAFQEYAEKLLLLTQAATPILNELPTLPPTPTTRYDGFQRTGAVRASLQQALDNHRPGVTHFNVPSAGADLGRSDTRSFGESHAHELSSINNTPAPLTPHPDIQVAQPPLQQPIPTHAPVPHIVPSFPVPSQASPPLAHAPHPSQVPPPLDPSSLNQAPAPIPESVIATPPSQEASAGLTGTGTGPAPVPVITPTIAETGLPLSAGTSGPGPAKGSLHDLKHASSQAPGVLQSPPPAHEPSPLSATPLSAPSPAPITHESAEQEKKRLAVMYSQAQQQPSAGGPAPAGTSTGHAAKASEGAEEEKKRLEREERERILSGQPPQAPRKDGEPDEDLPPYQEPGLQ</sequence>
<evidence type="ECO:0000313" key="2">
    <source>
        <dbReference type="EMBL" id="KAF5313992.1"/>
    </source>
</evidence>
<dbReference type="GO" id="GO:0008289">
    <property type="term" value="F:lipid binding"/>
    <property type="evidence" value="ECO:0007669"/>
    <property type="project" value="TreeGrafter"/>
</dbReference>
<dbReference type="EMBL" id="JAACJK010000222">
    <property type="protein sequence ID" value="KAF5313992.1"/>
    <property type="molecule type" value="Genomic_DNA"/>
</dbReference>
<gene>
    <name evidence="2" type="ORF">D9611_006853</name>
</gene>
<feature type="compositionally biased region" description="Low complexity" evidence="1">
    <location>
        <begin position="523"/>
        <end position="548"/>
    </location>
</feature>
<protein>
    <recommendedName>
        <fullName evidence="4">Sphingolipid long chain base-responsive protein LSP1</fullName>
    </recommendedName>
</protein>
<evidence type="ECO:0008006" key="4">
    <source>
        <dbReference type="Google" id="ProtNLM"/>
    </source>
</evidence>
<reference evidence="2 3" key="1">
    <citation type="journal article" date="2020" name="ISME J.">
        <title>Uncovering the hidden diversity of litter-decomposition mechanisms in mushroom-forming fungi.</title>
        <authorList>
            <person name="Floudas D."/>
            <person name="Bentzer J."/>
            <person name="Ahren D."/>
            <person name="Johansson T."/>
            <person name="Persson P."/>
            <person name="Tunlid A."/>
        </authorList>
    </citation>
    <scope>NUCLEOTIDE SEQUENCE [LARGE SCALE GENOMIC DNA]</scope>
    <source>
        <strain evidence="2 3">CBS 175.51</strain>
    </source>
</reference>
<feature type="compositionally biased region" description="Low complexity" evidence="1">
    <location>
        <begin position="69"/>
        <end position="78"/>
    </location>
</feature>
<dbReference type="Proteomes" id="UP000541558">
    <property type="component" value="Unassembled WGS sequence"/>
</dbReference>